<keyword evidence="3" id="KW-1185">Reference proteome</keyword>
<dbReference type="InterPro" id="IPR011426">
    <property type="entry name" value="CamS"/>
</dbReference>
<dbReference type="RefSeq" id="WP_101175628.1">
    <property type="nucleotide sequence ID" value="NZ_PISE01000007.1"/>
</dbReference>
<dbReference type="EMBL" id="PISE01000007">
    <property type="protein sequence ID" value="PKG25141.1"/>
    <property type="molecule type" value="Genomic_DNA"/>
</dbReference>
<protein>
    <recommendedName>
        <fullName evidence="4">CamS family sex pheromone protein</fullName>
    </recommendedName>
</protein>
<evidence type="ECO:0000313" key="2">
    <source>
        <dbReference type="EMBL" id="PKG25141.1"/>
    </source>
</evidence>
<evidence type="ECO:0000313" key="3">
    <source>
        <dbReference type="Proteomes" id="UP000233375"/>
    </source>
</evidence>
<dbReference type="Gene3D" id="3.10.570.10">
    <property type="entry name" value="sex pheromone staph- cam373 precursor domain"/>
    <property type="match status" value="1"/>
</dbReference>
<dbReference type="Proteomes" id="UP000233375">
    <property type="component" value="Unassembled WGS sequence"/>
</dbReference>
<keyword evidence="1" id="KW-0732">Signal</keyword>
<feature type="chain" id="PRO_5038836511" description="CamS family sex pheromone protein" evidence="1">
    <location>
        <begin position="20"/>
        <end position="389"/>
    </location>
</feature>
<gene>
    <name evidence="2" type="ORF">CWS01_03315</name>
</gene>
<dbReference type="AlphaFoldDB" id="A0A2N0Z6J2"/>
<name>A0A2N0Z6J2_9BACI</name>
<accession>A0A2N0Z6J2</accession>
<reference evidence="2 3" key="1">
    <citation type="journal article" date="2003" name="Int. J. Syst. Evol. Microbiol.">
        <title>Bacillus nealsonii sp. nov., isolated from a spacecraft-assembly facility, whose spores are gamma-radiation resistant.</title>
        <authorList>
            <person name="Venkateswaran K."/>
            <person name="Kempf M."/>
            <person name="Chen F."/>
            <person name="Satomi M."/>
            <person name="Nicholson W."/>
            <person name="Kern R."/>
        </authorList>
    </citation>
    <scope>NUCLEOTIDE SEQUENCE [LARGE SCALE GENOMIC DNA]</scope>
    <source>
        <strain evidence="2 3">FO-92</strain>
    </source>
</reference>
<sequence length="389" mass="43616">MKKSFALALSLVLLLSACAPNFQKEEEVQDNTANNSSEDTAILPKYKISDDYYSMKLPFKSSAARGLVVNNLNTRYDISELETGLMRVAQNTFDPDKYYFQEGQYLSKEVVSSWLNRQYTAKELKANKMSESDNVGLNPSDENKSLKESSEMEPIYLAHILEHDYLIKSKDSDKVVLGGVTIGLALNSVYYYQKEKNGATYSAPISKAKLESEGKKIAAEVIKRMRKMKGLSSVPITIALFEQKESSSVVPGNFIAYSSAEKGSSNLEDWKDINEEYVLFPNGKSKYKSDEDPFSYFKQDIEEYFPNFNGVVGRAFYVNNKLQNLNIEIPIQFYGKAEVIGFTQFTAGNVVEHFPADISVQVSITSVNGAEALIVRDAGADEPYVHIYN</sequence>
<evidence type="ECO:0000256" key="1">
    <source>
        <dbReference type="SAM" id="SignalP"/>
    </source>
</evidence>
<dbReference type="CDD" id="cd13440">
    <property type="entry name" value="CamS_repeat_2"/>
    <property type="match status" value="1"/>
</dbReference>
<dbReference type="PROSITE" id="PS51257">
    <property type="entry name" value="PROKAR_LIPOPROTEIN"/>
    <property type="match status" value="1"/>
</dbReference>
<feature type="signal peptide" evidence="1">
    <location>
        <begin position="1"/>
        <end position="19"/>
    </location>
</feature>
<organism evidence="2 3">
    <name type="scientific">Niallia nealsonii</name>
    <dbReference type="NCBI Taxonomy" id="115979"/>
    <lineage>
        <taxon>Bacteria</taxon>
        <taxon>Bacillati</taxon>
        <taxon>Bacillota</taxon>
        <taxon>Bacilli</taxon>
        <taxon>Bacillales</taxon>
        <taxon>Bacillaceae</taxon>
        <taxon>Niallia</taxon>
    </lineage>
</organism>
<comment type="caution">
    <text evidence="2">The sequence shown here is derived from an EMBL/GenBank/DDBJ whole genome shotgun (WGS) entry which is preliminary data.</text>
</comment>
<evidence type="ECO:0008006" key="4">
    <source>
        <dbReference type="Google" id="ProtNLM"/>
    </source>
</evidence>
<proteinExistence type="predicted"/>
<dbReference type="CDD" id="cd13441">
    <property type="entry name" value="CamS_repeat_1"/>
    <property type="match status" value="1"/>
</dbReference>
<dbReference type="OrthoDB" id="9795361at2"/>
<dbReference type="Pfam" id="PF07537">
    <property type="entry name" value="CamS"/>
    <property type="match status" value="1"/>
</dbReference>
<dbReference type="PIRSF" id="PIRSF012509">
    <property type="entry name" value="CamS"/>
    <property type="match status" value="1"/>
</dbReference>